<protein>
    <submittedName>
        <fullName evidence="2">(northern house mosquito) hypothetical protein</fullName>
    </submittedName>
</protein>
<feature type="compositionally biased region" description="Polar residues" evidence="1">
    <location>
        <begin position="14"/>
        <end position="24"/>
    </location>
</feature>
<evidence type="ECO:0000313" key="2">
    <source>
        <dbReference type="EMBL" id="CAG6587879.1"/>
    </source>
</evidence>
<sequence length="112" mass="12050">MLRSGRTLAVGSDVENSPSTSSQPAAIAGVVELQAQRLVRGPAAHDPAPQEPIAALAGQREAPERKWPVRAVPPSHGHQRVLGKSGCQYRDDRIQRPAVPNRALQDPLRVNL</sequence>
<proteinExistence type="predicted"/>
<dbReference type="EMBL" id="HBUE01214059">
    <property type="protein sequence ID" value="CAG6535891.1"/>
    <property type="molecule type" value="Transcribed_RNA"/>
</dbReference>
<dbReference type="AlphaFoldDB" id="A0A8D8K923"/>
<name>A0A8D8K923_CULPI</name>
<organism evidence="2">
    <name type="scientific">Culex pipiens</name>
    <name type="common">House mosquito</name>
    <dbReference type="NCBI Taxonomy" id="7175"/>
    <lineage>
        <taxon>Eukaryota</taxon>
        <taxon>Metazoa</taxon>
        <taxon>Ecdysozoa</taxon>
        <taxon>Arthropoda</taxon>
        <taxon>Hexapoda</taxon>
        <taxon>Insecta</taxon>
        <taxon>Pterygota</taxon>
        <taxon>Neoptera</taxon>
        <taxon>Endopterygota</taxon>
        <taxon>Diptera</taxon>
        <taxon>Nematocera</taxon>
        <taxon>Culicoidea</taxon>
        <taxon>Culicidae</taxon>
        <taxon>Culicinae</taxon>
        <taxon>Culicini</taxon>
        <taxon>Culex</taxon>
        <taxon>Culex</taxon>
    </lineage>
</organism>
<dbReference type="EMBL" id="HBUE01320567">
    <property type="protein sequence ID" value="CAG6587879.1"/>
    <property type="molecule type" value="Transcribed_RNA"/>
</dbReference>
<reference evidence="2" key="1">
    <citation type="submission" date="2021-05" db="EMBL/GenBank/DDBJ databases">
        <authorList>
            <person name="Alioto T."/>
            <person name="Alioto T."/>
            <person name="Gomez Garrido J."/>
        </authorList>
    </citation>
    <scope>NUCLEOTIDE SEQUENCE</scope>
</reference>
<feature type="region of interest" description="Disordered" evidence="1">
    <location>
        <begin position="1"/>
        <end position="25"/>
    </location>
</feature>
<evidence type="ECO:0000256" key="1">
    <source>
        <dbReference type="SAM" id="MobiDB-lite"/>
    </source>
</evidence>
<accession>A0A8D8K923</accession>